<evidence type="ECO:0000256" key="5">
    <source>
        <dbReference type="ARBA" id="ARBA00023136"/>
    </source>
</evidence>
<feature type="domain" description="Phage shock protein PspC N-terminal" evidence="7">
    <location>
        <begin position="173"/>
        <end position="227"/>
    </location>
</feature>
<feature type="transmembrane region" description="Helical" evidence="6">
    <location>
        <begin position="131"/>
        <end position="153"/>
    </location>
</feature>
<dbReference type="PANTHER" id="PTHR33885">
    <property type="entry name" value="PHAGE SHOCK PROTEIN C"/>
    <property type="match status" value="1"/>
</dbReference>
<evidence type="ECO:0000313" key="9">
    <source>
        <dbReference type="Proteomes" id="UP001431199"/>
    </source>
</evidence>
<keyword evidence="3 6" id="KW-0812">Transmembrane</keyword>
<proteinExistence type="predicted"/>
<evidence type="ECO:0000256" key="2">
    <source>
        <dbReference type="ARBA" id="ARBA00022475"/>
    </source>
</evidence>
<keyword evidence="5 6" id="KW-0472">Membrane</keyword>
<organism evidence="8 9">
    <name type="scientific">Eubacterium album</name>
    <dbReference type="NCBI Taxonomy" id="2978477"/>
    <lineage>
        <taxon>Bacteria</taxon>
        <taxon>Bacillati</taxon>
        <taxon>Bacillota</taxon>
        <taxon>Clostridia</taxon>
        <taxon>Eubacteriales</taxon>
        <taxon>Eubacteriaceae</taxon>
        <taxon>Eubacterium</taxon>
    </lineage>
</organism>
<dbReference type="InterPro" id="IPR007168">
    <property type="entry name" value="Phageshock_PspC_N"/>
</dbReference>
<evidence type="ECO:0000313" key="8">
    <source>
        <dbReference type="EMBL" id="MCT7398034.1"/>
    </source>
</evidence>
<keyword evidence="2" id="KW-1003">Cell membrane</keyword>
<name>A0ABT2LXL3_9FIRM</name>
<sequence length="294" mass="33181">MSLRKSQENEVLDKEIHCPYCETDHAVLLTKITAKKISIQYPAFGLKFLLSLLYLSVVQIMIYGYKLIEAVKKIDSVTYAFCPNCGNSYSMAPPEAIQEETKEPRFCKIKDGKVIMGMCKGISEYTGISLLWVRIMTVFYGVTVIGAILYFLIGACVPYKEDIDNGNINNYEKFYRIQTGGDITGLCKGFSEYTGIPVMWVRIFAVASIITVIAPVLYFIISAFVPVKEKIEKGIKRKKLYKTHNKKIVLGLCAGISEYSGIPRWLIRVISVLLFPLYFIIGAIVPTKEEENVE</sequence>
<protein>
    <submittedName>
        <fullName evidence="8">PspC domain-containing protein</fullName>
    </submittedName>
</protein>
<evidence type="ECO:0000256" key="1">
    <source>
        <dbReference type="ARBA" id="ARBA00004162"/>
    </source>
</evidence>
<feature type="transmembrane region" description="Helical" evidence="6">
    <location>
        <begin position="199"/>
        <end position="227"/>
    </location>
</feature>
<keyword evidence="4 6" id="KW-1133">Transmembrane helix</keyword>
<dbReference type="EMBL" id="JAODBU010000003">
    <property type="protein sequence ID" value="MCT7398034.1"/>
    <property type="molecule type" value="Genomic_DNA"/>
</dbReference>
<feature type="domain" description="Phage shock protein PspC N-terminal" evidence="7">
    <location>
        <begin position="105"/>
        <end position="159"/>
    </location>
</feature>
<comment type="subcellular location">
    <subcellularLocation>
        <location evidence="1">Cell membrane</location>
        <topology evidence="1">Single-pass membrane protein</topology>
    </subcellularLocation>
</comment>
<feature type="domain" description="Phage shock protein PspC N-terminal" evidence="7">
    <location>
        <begin position="238"/>
        <end position="287"/>
    </location>
</feature>
<dbReference type="InterPro" id="IPR052027">
    <property type="entry name" value="PspC"/>
</dbReference>
<evidence type="ECO:0000256" key="6">
    <source>
        <dbReference type="SAM" id="Phobius"/>
    </source>
</evidence>
<evidence type="ECO:0000259" key="7">
    <source>
        <dbReference type="Pfam" id="PF04024"/>
    </source>
</evidence>
<dbReference type="Pfam" id="PF04024">
    <property type="entry name" value="PspC"/>
    <property type="match status" value="3"/>
</dbReference>
<dbReference type="Proteomes" id="UP001431199">
    <property type="component" value="Unassembled WGS sequence"/>
</dbReference>
<gene>
    <name evidence="8" type="ORF">N5B56_02880</name>
</gene>
<evidence type="ECO:0000256" key="3">
    <source>
        <dbReference type="ARBA" id="ARBA00022692"/>
    </source>
</evidence>
<keyword evidence="9" id="KW-1185">Reference proteome</keyword>
<evidence type="ECO:0000256" key="4">
    <source>
        <dbReference type="ARBA" id="ARBA00022989"/>
    </source>
</evidence>
<comment type="caution">
    <text evidence="8">The sequence shown here is derived from an EMBL/GenBank/DDBJ whole genome shotgun (WGS) entry which is preliminary data.</text>
</comment>
<dbReference type="PANTHER" id="PTHR33885:SF3">
    <property type="entry name" value="PHAGE SHOCK PROTEIN C"/>
    <property type="match status" value="1"/>
</dbReference>
<dbReference type="RefSeq" id="WP_260978349.1">
    <property type="nucleotide sequence ID" value="NZ_JAODBU010000003.1"/>
</dbReference>
<feature type="transmembrane region" description="Helical" evidence="6">
    <location>
        <begin position="265"/>
        <end position="285"/>
    </location>
</feature>
<feature type="transmembrane region" description="Helical" evidence="6">
    <location>
        <begin position="44"/>
        <end position="65"/>
    </location>
</feature>
<accession>A0ABT2LXL3</accession>
<reference evidence="8" key="1">
    <citation type="submission" date="2022-09" db="EMBL/GenBank/DDBJ databases">
        <title>Eubacterium sp. LFL-14 isolated from human feces.</title>
        <authorList>
            <person name="Liu F."/>
        </authorList>
    </citation>
    <scope>NUCLEOTIDE SEQUENCE</scope>
    <source>
        <strain evidence="8">LFL-14</strain>
    </source>
</reference>